<dbReference type="PANTHER" id="PTHR43283">
    <property type="entry name" value="BETA-LACTAMASE-RELATED"/>
    <property type="match status" value="1"/>
</dbReference>
<protein>
    <recommendedName>
        <fullName evidence="3">Beta-lactamase-related domain-containing protein</fullName>
    </recommendedName>
</protein>
<dbReference type="Gene3D" id="3.40.710.10">
    <property type="entry name" value="DD-peptidase/beta-lactamase superfamily"/>
    <property type="match status" value="1"/>
</dbReference>
<evidence type="ECO:0000259" key="3">
    <source>
        <dbReference type="Pfam" id="PF00144"/>
    </source>
</evidence>
<proteinExistence type="inferred from homology"/>
<dbReference type="EMBL" id="JAVRRA010008213">
    <property type="protein sequence ID" value="KAK5257547.1"/>
    <property type="molecule type" value="Genomic_DNA"/>
</dbReference>
<sequence length="274" mass="30202">MHPALMRYRQHRGEPLSSGVTIFERFNAPLVFEPGTSWLYSPSIDYAGLLVERLTGLDLEAYMRKHLWTPLGITDITFWPSAHPDLAKRLADMTVRDPAGSGRAVHYPGPTISTGAKECMGGQGAYAAMPDYLKILHSLLVDDERLLRRDTAAEMFSPQLTPQSREGQKKLMARPDVAAQFVGHFPPDVEMNWGLGGILITEDDTTEGGCRKKGTMIWSGMPNLFWFIDRQAGLCGLYGGQVLPAGDAKTGRMITLFEKAMYAKSAAASPKARI</sequence>
<dbReference type="PANTHER" id="PTHR43283:SF17">
    <property type="entry name" value="(LOVD), PUTATIVE (AFU_ORTHOLOGUE AFUA_5G00920)-RELATED"/>
    <property type="match status" value="1"/>
</dbReference>
<evidence type="ECO:0000256" key="1">
    <source>
        <dbReference type="ARBA" id="ARBA00009009"/>
    </source>
</evidence>
<comment type="caution">
    <text evidence="4">The sequence shown here is derived from an EMBL/GenBank/DDBJ whole genome shotgun (WGS) entry which is preliminary data.</text>
</comment>
<dbReference type="InterPro" id="IPR001466">
    <property type="entry name" value="Beta-lactam-related"/>
</dbReference>
<dbReference type="Pfam" id="PF00144">
    <property type="entry name" value="Beta-lactamase"/>
    <property type="match status" value="1"/>
</dbReference>
<gene>
    <name evidence="4" type="ORF">LTR16_000326</name>
</gene>
<accession>A0ABR0M2A5</accession>
<dbReference type="InterPro" id="IPR012338">
    <property type="entry name" value="Beta-lactam/transpept-like"/>
</dbReference>
<feature type="domain" description="Beta-lactamase-related" evidence="3">
    <location>
        <begin position="27"/>
        <end position="167"/>
    </location>
</feature>
<evidence type="ECO:0000256" key="2">
    <source>
        <dbReference type="ARBA" id="ARBA00022801"/>
    </source>
</evidence>
<evidence type="ECO:0000313" key="5">
    <source>
        <dbReference type="Proteomes" id="UP001357485"/>
    </source>
</evidence>
<evidence type="ECO:0000313" key="4">
    <source>
        <dbReference type="EMBL" id="KAK5257547.1"/>
    </source>
</evidence>
<comment type="similarity">
    <text evidence="1">Belongs to the class-A beta-lactamase family.</text>
</comment>
<keyword evidence="5" id="KW-1185">Reference proteome</keyword>
<dbReference type="SUPFAM" id="SSF56601">
    <property type="entry name" value="beta-lactamase/transpeptidase-like"/>
    <property type="match status" value="1"/>
</dbReference>
<dbReference type="InterPro" id="IPR050789">
    <property type="entry name" value="Diverse_Enzym_Activities"/>
</dbReference>
<dbReference type="Proteomes" id="UP001357485">
    <property type="component" value="Unassembled WGS sequence"/>
</dbReference>
<organism evidence="4 5">
    <name type="scientific">Cryomyces antarcticus</name>
    <dbReference type="NCBI Taxonomy" id="329879"/>
    <lineage>
        <taxon>Eukaryota</taxon>
        <taxon>Fungi</taxon>
        <taxon>Dikarya</taxon>
        <taxon>Ascomycota</taxon>
        <taxon>Pezizomycotina</taxon>
        <taxon>Dothideomycetes</taxon>
        <taxon>Dothideomycetes incertae sedis</taxon>
        <taxon>Cryomyces</taxon>
    </lineage>
</organism>
<reference evidence="4 5" key="1">
    <citation type="submission" date="2023-08" db="EMBL/GenBank/DDBJ databases">
        <title>Black Yeasts Isolated from many extreme environments.</title>
        <authorList>
            <person name="Coleine C."/>
            <person name="Stajich J.E."/>
            <person name="Selbmann L."/>
        </authorList>
    </citation>
    <scope>NUCLEOTIDE SEQUENCE [LARGE SCALE GENOMIC DNA]</scope>
    <source>
        <strain evidence="4 5">CCFEE 536</strain>
    </source>
</reference>
<keyword evidence="2" id="KW-0378">Hydrolase</keyword>
<name>A0ABR0M2A5_9PEZI</name>